<dbReference type="AlphaFoldDB" id="A0A8H7UW23"/>
<sequence>MTVFNTLLEAVAHCDNFPYVLDPKKEDDEMHRAIPFLLGAHTIGHVLPSVLVALKDYNQTTPVFTISDSSVQFSETVQTSQERTLAVKALMDSWRQNKTFDVLAGWRDELYPVYGDENEPDNIAFVMERASAALFGVSTFGVHLNAYIRNDQGEIFMWVARRALTKPTWPGLLDNCVAGGISYNYSVKETIVKECEEEASIPSHLASQARSVSLITYYTCSPGALQPETEYLFDLELPQDFKPIPRDGEAECFYLWPLQKVKETILNNEWKPNCALAAIDFFMRHSFITPDDEPEYIDISYRLHRRLEFPTPRKGLNR</sequence>
<dbReference type="InterPro" id="IPR015797">
    <property type="entry name" value="NUDIX_hydrolase-like_dom_sf"/>
</dbReference>
<dbReference type="FunFam" id="3.90.79.10:FF:000019">
    <property type="entry name" value="Thiamin pyrophosphokinase, putative"/>
    <property type="match status" value="1"/>
</dbReference>
<dbReference type="PANTHER" id="PTHR13622">
    <property type="entry name" value="THIAMIN PYROPHOSPHOKINASE"/>
    <property type="match status" value="1"/>
</dbReference>
<protein>
    <recommendedName>
        <fullName evidence="1">Nudix hydrolase domain-containing protein</fullName>
    </recommendedName>
</protein>
<gene>
    <name evidence="2" type="ORF">INT47_006493</name>
</gene>
<dbReference type="CDD" id="cd03676">
    <property type="entry name" value="NUDIX_Tnr3_like"/>
    <property type="match status" value="1"/>
</dbReference>
<dbReference type="SUPFAM" id="SSF55811">
    <property type="entry name" value="Nudix"/>
    <property type="match status" value="1"/>
</dbReference>
<dbReference type="PROSITE" id="PS51462">
    <property type="entry name" value="NUDIX"/>
    <property type="match status" value="1"/>
</dbReference>
<evidence type="ECO:0000259" key="1">
    <source>
        <dbReference type="PROSITE" id="PS51462"/>
    </source>
</evidence>
<dbReference type="Proteomes" id="UP000603453">
    <property type="component" value="Unassembled WGS sequence"/>
</dbReference>
<reference evidence="2" key="1">
    <citation type="submission" date="2020-12" db="EMBL/GenBank/DDBJ databases">
        <title>Metabolic potential, ecology and presence of endohyphal bacteria is reflected in genomic diversity of Mucoromycotina.</title>
        <authorList>
            <person name="Muszewska A."/>
            <person name="Okrasinska A."/>
            <person name="Steczkiewicz K."/>
            <person name="Drgas O."/>
            <person name="Orlowska M."/>
            <person name="Perlinska-Lenart U."/>
            <person name="Aleksandrzak-Piekarczyk T."/>
            <person name="Szatraj K."/>
            <person name="Zielenkiewicz U."/>
            <person name="Pilsyk S."/>
            <person name="Malc E."/>
            <person name="Mieczkowski P."/>
            <person name="Kruszewska J.S."/>
            <person name="Biernat P."/>
            <person name="Pawlowska J."/>
        </authorList>
    </citation>
    <scope>NUCLEOTIDE SEQUENCE</scope>
    <source>
        <strain evidence="2">WA0000017839</strain>
    </source>
</reference>
<dbReference type="GO" id="GO:0044715">
    <property type="term" value="F:8-oxo-dGDP phosphatase activity"/>
    <property type="evidence" value="ECO:0007669"/>
    <property type="project" value="UniProtKB-ARBA"/>
</dbReference>
<proteinExistence type="predicted"/>
<dbReference type="EMBL" id="JAEPRD010000153">
    <property type="protein sequence ID" value="KAG2196147.1"/>
    <property type="molecule type" value="Genomic_DNA"/>
</dbReference>
<organism evidence="2 3">
    <name type="scientific">Mucor saturninus</name>
    <dbReference type="NCBI Taxonomy" id="64648"/>
    <lineage>
        <taxon>Eukaryota</taxon>
        <taxon>Fungi</taxon>
        <taxon>Fungi incertae sedis</taxon>
        <taxon>Mucoromycota</taxon>
        <taxon>Mucoromycotina</taxon>
        <taxon>Mucoromycetes</taxon>
        <taxon>Mucorales</taxon>
        <taxon>Mucorineae</taxon>
        <taxon>Mucoraceae</taxon>
        <taxon>Mucor</taxon>
    </lineage>
</organism>
<comment type="caution">
    <text evidence="2">The sequence shown here is derived from an EMBL/GenBank/DDBJ whole genome shotgun (WGS) entry which is preliminary data.</text>
</comment>
<dbReference type="Pfam" id="PF00293">
    <property type="entry name" value="NUDIX"/>
    <property type="match status" value="1"/>
</dbReference>
<dbReference type="InterPro" id="IPR000086">
    <property type="entry name" value="NUDIX_hydrolase_dom"/>
</dbReference>
<evidence type="ECO:0000313" key="2">
    <source>
        <dbReference type="EMBL" id="KAG2196147.1"/>
    </source>
</evidence>
<name>A0A8H7UW23_9FUNG</name>
<dbReference type="PANTHER" id="PTHR13622:SF8">
    <property type="entry name" value="THIAMIN PYROPHOSPHOKINASE 1"/>
    <property type="match status" value="1"/>
</dbReference>
<dbReference type="InterPro" id="IPR031804">
    <property type="entry name" value="DUF4743"/>
</dbReference>
<dbReference type="Pfam" id="PF15916">
    <property type="entry name" value="DUF4743"/>
    <property type="match status" value="1"/>
</dbReference>
<feature type="domain" description="Nudix hydrolase" evidence="1">
    <location>
        <begin position="139"/>
        <end position="280"/>
    </location>
</feature>
<evidence type="ECO:0000313" key="3">
    <source>
        <dbReference type="Proteomes" id="UP000603453"/>
    </source>
</evidence>
<dbReference type="Gene3D" id="3.90.79.10">
    <property type="entry name" value="Nucleoside Triphosphate Pyrophosphohydrolase"/>
    <property type="match status" value="1"/>
</dbReference>
<dbReference type="OrthoDB" id="10261522at2759"/>
<accession>A0A8H7UW23</accession>
<keyword evidence="3" id="KW-1185">Reference proteome</keyword>